<gene>
    <name evidence="1" type="ORF">M0R45_002810</name>
    <name evidence="2" type="ORF">M0R45_022186</name>
</gene>
<evidence type="ECO:0000313" key="1">
    <source>
        <dbReference type="EMBL" id="KAK9906179.1"/>
    </source>
</evidence>
<dbReference type="EMBL" id="JBEDUW010000082">
    <property type="protein sequence ID" value="KAK9906179.1"/>
    <property type="molecule type" value="Genomic_DNA"/>
</dbReference>
<evidence type="ECO:0000313" key="3">
    <source>
        <dbReference type="Proteomes" id="UP001457282"/>
    </source>
</evidence>
<dbReference type="EMBL" id="JBEDUW010000004">
    <property type="protein sequence ID" value="KAK9935071.1"/>
    <property type="molecule type" value="Genomic_DNA"/>
</dbReference>
<evidence type="ECO:0000313" key="2">
    <source>
        <dbReference type="EMBL" id="KAK9935071.1"/>
    </source>
</evidence>
<sequence length="92" mass="10128">MVFCYDWSGPPQNGHHPIIFFLLCESSPPYFVFIGDWYGRSGLVRLCNGQLAAAAVSDVVTVKERDLAWWCGLQVCIGSGFVDRDVGVVGMV</sequence>
<keyword evidence="3" id="KW-1185">Reference proteome</keyword>
<organism evidence="1 3">
    <name type="scientific">Rubus argutus</name>
    <name type="common">Southern blackberry</name>
    <dbReference type="NCBI Taxonomy" id="59490"/>
    <lineage>
        <taxon>Eukaryota</taxon>
        <taxon>Viridiplantae</taxon>
        <taxon>Streptophyta</taxon>
        <taxon>Embryophyta</taxon>
        <taxon>Tracheophyta</taxon>
        <taxon>Spermatophyta</taxon>
        <taxon>Magnoliopsida</taxon>
        <taxon>eudicotyledons</taxon>
        <taxon>Gunneridae</taxon>
        <taxon>Pentapetalae</taxon>
        <taxon>rosids</taxon>
        <taxon>fabids</taxon>
        <taxon>Rosales</taxon>
        <taxon>Rosaceae</taxon>
        <taxon>Rosoideae</taxon>
        <taxon>Rosoideae incertae sedis</taxon>
        <taxon>Rubus</taxon>
    </lineage>
</organism>
<reference evidence="1 3" key="1">
    <citation type="journal article" date="2023" name="G3 (Bethesda)">
        <title>A chromosome-length genome assembly and annotation of blackberry (Rubus argutus, cv. 'Hillquist').</title>
        <authorList>
            <person name="Bruna T."/>
            <person name="Aryal R."/>
            <person name="Dudchenko O."/>
            <person name="Sargent D.J."/>
            <person name="Mead D."/>
            <person name="Buti M."/>
            <person name="Cavallini A."/>
            <person name="Hytonen T."/>
            <person name="Andres J."/>
            <person name="Pham M."/>
            <person name="Weisz D."/>
            <person name="Mascagni F."/>
            <person name="Usai G."/>
            <person name="Natali L."/>
            <person name="Bassil N."/>
            <person name="Fernandez G.E."/>
            <person name="Lomsadze A."/>
            <person name="Armour M."/>
            <person name="Olukolu B."/>
            <person name="Poorten T."/>
            <person name="Britton C."/>
            <person name="Davik J."/>
            <person name="Ashrafi H."/>
            <person name="Aiden E.L."/>
            <person name="Borodovsky M."/>
            <person name="Worthington M."/>
        </authorList>
    </citation>
    <scope>NUCLEOTIDE SEQUENCE [LARGE SCALE GENOMIC DNA]</scope>
    <source>
        <strain evidence="1">PI 553951</strain>
    </source>
</reference>
<name>A0AAW1VM54_RUBAR</name>
<dbReference type="Proteomes" id="UP001457282">
    <property type="component" value="Unassembled WGS sequence"/>
</dbReference>
<proteinExistence type="predicted"/>
<accession>A0AAW1VM54</accession>
<protein>
    <submittedName>
        <fullName evidence="1">Uncharacterized protein</fullName>
    </submittedName>
</protein>
<dbReference type="AlphaFoldDB" id="A0AAW1VM54"/>
<comment type="caution">
    <text evidence="1">The sequence shown here is derived from an EMBL/GenBank/DDBJ whole genome shotgun (WGS) entry which is preliminary data.</text>
</comment>